<dbReference type="Gene3D" id="6.10.140.140">
    <property type="match status" value="1"/>
</dbReference>
<dbReference type="AlphaFoldDB" id="A0A8C5RID7"/>
<dbReference type="Ensembl" id="ENSLLTT00000004097.1">
    <property type="protein sequence ID" value="ENSLLTP00000003932.1"/>
    <property type="gene ID" value="ENSLLTG00000002950.1"/>
</dbReference>
<feature type="domain" description="KRAB" evidence="1">
    <location>
        <begin position="7"/>
        <end position="81"/>
    </location>
</feature>
<organism evidence="2 3">
    <name type="scientific">Laticauda laticaudata</name>
    <name type="common">Blue-ringed sea krait</name>
    <name type="synonym">Blue-lipped sea krait</name>
    <dbReference type="NCBI Taxonomy" id="8630"/>
    <lineage>
        <taxon>Eukaryota</taxon>
        <taxon>Metazoa</taxon>
        <taxon>Chordata</taxon>
        <taxon>Craniata</taxon>
        <taxon>Vertebrata</taxon>
        <taxon>Euteleostomi</taxon>
        <taxon>Lepidosauria</taxon>
        <taxon>Squamata</taxon>
        <taxon>Bifurcata</taxon>
        <taxon>Unidentata</taxon>
        <taxon>Episquamata</taxon>
        <taxon>Toxicofera</taxon>
        <taxon>Serpentes</taxon>
        <taxon>Colubroidea</taxon>
        <taxon>Elapidae</taxon>
        <taxon>Laticaudinae</taxon>
        <taxon>Laticauda</taxon>
    </lineage>
</organism>
<dbReference type="GeneTree" id="ENSGT00960000190494"/>
<evidence type="ECO:0000313" key="3">
    <source>
        <dbReference type="Proteomes" id="UP000694406"/>
    </source>
</evidence>
<protein>
    <recommendedName>
        <fullName evidence="1">KRAB domain-containing protein</fullName>
    </recommendedName>
</protein>
<dbReference type="SMART" id="SM00349">
    <property type="entry name" value="KRAB"/>
    <property type="match status" value="1"/>
</dbReference>
<dbReference type="PROSITE" id="PS50805">
    <property type="entry name" value="KRAB"/>
    <property type="match status" value="1"/>
</dbReference>
<dbReference type="CDD" id="cd07765">
    <property type="entry name" value="KRAB_A-box"/>
    <property type="match status" value="1"/>
</dbReference>
<proteinExistence type="predicted"/>
<dbReference type="SUPFAM" id="SSF109640">
    <property type="entry name" value="KRAB domain (Kruppel-associated box)"/>
    <property type="match status" value="1"/>
</dbReference>
<accession>A0A8C5RID7</accession>
<reference evidence="2" key="2">
    <citation type="submission" date="2025-09" db="UniProtKB">
        <authorList>
            <consortium name="Ensembl"/>
        </authorList>
    </citation>
    <scope>IDENTIFICATION</scope>
</reference>
<sequence length="102" mass="11579">IICEGSNFFEEVAVDFTEEEWGLLDPRERALCSEVLLEVSRNMAALSKTLFSAFHSLGKDFSEEGKQGISLRTTKMIRGLEAKTYKEWLLELGMSDLLKRST</sequence>
<dbReference type="InterPro" id="IPR001909">
    <property type="entry name" value="KRAB"/>
</dbReference>
<evidence type="ECO:0000313" key="2">
    <source>
        <dbReference type="Ensembl" id="ENSLLTP00000003932.1"/>
    </source>
</evidence>
<reference evidence="2" key="1">
    <citation type="submission" date="2025-08" db="UniProtKB">
        <authorList>
            <consortium name="Ensembl"/>
        </authorList>
    </citation>
    <scope>IDENTIFICATION</scope>
</reference>
<keyword evidence="3" id="KW-1185">Reference proteome</keyword>
<name>A0A8C5RID7_LATLA</name>
<dbReference type="Pfam" id="PF01352">
    <property type="entry name" value="KRAB"/>
    <property type="match status" value="1"/>
</dbReference>
<dbReference type="Proteomes" id="UP000694406">
    <property type="component" value="Unplaced"/>
</dbReference>
<dbReference type="GO" id="GO:0006355">
    <property type="term" value="P:regulation of DNA-templated transcription"/>
    <property type="evidence" value="ECO:0007669"/>
    <property type="project" value="InterPro"/>
</dbReference>
<evidence type="ECO:0000259" key="1">
    <source>
        <dbReference type="PROSITE" id="PS50805"/>
    </source>
</evidence>
<dbReference type="InterPro" id="IPR036051">
    <property type="entry name" value="KRAB_dom_sf"/>
</dbReference>